<evidence type="ECO:0000313" key="2">
    <source>
        <dbReference type="Proteomes" id="UP001162992"/>
    </source>
</evidence>
<keyword evidence="2" id="KW-1185">Reference proteome</keyword>
<comment type="caution">
    <text evidence="1">The sequence shown here is derived from an EMBL/GenBank/DDBJ whole genome shotgun (WGS) entry which is preliminary data.</text>
</comment>
<evidence type="ECO:0000313" key="1">
    <source>
        <dbReference type="EMBL" id="KAJ7556892.1"/>
    </source>
</evidence>
<dbReference type="Proteomes" id="UP001162992">
    <property type="component" value="Chromosome 5"/>
</dbReference>
<accession>A0ACC2DSD2</accession>
<dbReference type="EMBL" id="CM055096">
    <property type="protein sequence ID" value="KAJ7556892.1"/>
    <property type="molecule type" value="Genomic_DNA"/>
</dbReference>
<protein>
    <submittedName>
        <fullName evidence="1">Uncharacterized protein</fullName>
    </submittedName>
</protein>
<organism evidence="1 2">
    <name type="scientific">Diphasiastrum complanatum</name>
    <name type="common">Issler's clubmoss</name>
    <name type="synonym">Lycopodium complanatum</name>
    <dbReference type="NCBI Taxonomy" id="34168"/>
    <lineage>
        <taxon>Eukaryota</taxon>
        <taxon>Viridiplantae</taxon>
        <taxon>Streptophyta</taxon>
        <taxon>Embryophyta</taxon>
        <taxon>Tracheophyta</taxon>
        <taxon>Lycopodiopsida</taxon>
        <taxon>Lycopodiales</taxon>
        <taxon>Lycopodiaceae</taxon>
        <taxon>Lycopodioideae</taxon>
        <taxon>Diphasiastrum</taxon>
    </lineage>
</organism>
<proteinExistence type="predicted"/>
<gene>
    <name evidence="1" type="ORF">O6H91_05G103200</name>
</gene>
<reference evidence="2" key="1">
    <citation type="journal article" date="2024" name="Proc. Natl. Acad. Sci. U.S.A.">
        <title>Extraordinary preservation of gene collinearity over three hundred million years revealed in homosporous lycophytes.</title>
        <authorList>
            <person name="Li C."/>
            <person name="Wickell D."/>
            <person name="Kuo L.Y."/>
            <person name="Chen X."/>
            <person name="Nie B."/>
            <person name="Liao X."/>
            <person name="Peng D."/>
            <person name="Ji J."/>
            <person name="Jenkins J."/>
            <person name="Williams M."/>
            <person name="Shu S."/>
            <person name="Plott C."/>
            <person name="Barry K."/>
            <person name="Rajasekar S."/>
            <person name="Grimwood J."/>
            <person name="Han X."/>
            <person name="Sun S."/>
            <person name="Hou Z."/>
            <person name="He W."/>
            <person name="Dai G."/>
            <person name="Sun C."/>
            <person name="Schmutz J."/>
            <person name="Leebens-Mack J.H."/>
            <person name="Li F.W."/>
            <person name="Wang L."/>
        </authorList>
    </citation>
    <scope>NUCLEOTIDE SEQUENCE [LARGE SCALE GENOMIC DNA]</scope>
    <source>
        <strain evidence="2">cv. PW_Plant_1</strain>
    </source>
</reference>
<name>A0ACC2DSD2_DIPCM</name>
<sequence>MILSQALQLIGFKVPSKFECTFATISFLLRRSLKSFETCNSVSCYGSMSSGPCNEGGQHRRENTFGRMVKDREEDLALFQNMRTREHNYFNDDIEASLCTTAHQSCFFSNATTKFGGMSGYQMLVPSTPARKMANDLLTSESGKHDYDWLLTPPGTPLFPSLDHEKPNPTRFHQNLPTLLGSSTKASRLASGLSHSSSKVVRSIASPRQPSSPSSISMMNGISVIRSSFAPMSTVSPGSRPSTPSRRPSTPTPTRPSTPTARPSSPMKKPLTPTARPSTPTTRPSTPSARPSTPTARPSTPTARPSIPSTRSSIPSTRSSTPTARPCTPTVRSSAQASRPTTPTLRRTPTSSVGSSVKAKPSPCLLNGSPNIRPSSPSRKIQPMLPAMPGLFSDPPPNLRTTLPQRSSSTSRGASVSSRPGGNGSGHKSDAKDVISRSGQRAISPSPSRGYSSSASHDHDHSSSHSSRDSAISPFIEKVETARALSTQSRIHSESLTNRFGRANEDTTTCKIPLNSKKPVRPSAAKESSFFGGSISKKSIDTAVRHMDVRRSTPSGFRPLMSNGPVSSFYTRTSSLLRRPGSPLFNPSISNASNFGSANVSIAGCEDKVRDLSAEEMPRDLDKGSSGTQILTLDEENGSQSSEAQRSNEVDEEPVLDCSESQVENLYCQKCPQFVILIHRFQMHFKKKEHMGMT</sequence>